<dbReference type="PANTHER" id="PTHR30055">
    <property type="entry name" value="HTH-TYPE TRANSCRIPTIONAL REGULATOR RUTR"/>
    <property type="match status" value="1"/>
</dbReference>
<dbReference type="GO" id="GO:0003700">
    <property type="term" value="F:DNA-binding transcription factor activity"/>
    <property type="evidence" value="ECO:0007669"/>
    <property type="project" value="TreeGrafter"/>
</dbReference>
<dbReference type="PROSITE" id="PS50977">
    <property type="entry name" value="HTH_TETR_2"/>
    <property type="match status" value="1"/>
</dbReference>
<evidence type="ECO:0000313" key="7">
    <source>
        <dbReference type="Proteomes" id="UP000322927"/>
    </source>
</evidence>
<evidence type="ECO:0000313" key="6">
    <source>
        <dbReference type="EMBL" id="QES33230.1"/>
    </source>
</evidence>
<protein>
    <submittedName>
        <fullName evidence="6">TetR/AcrR family transcriptional regulator</fullName>
    </submittedName>
</protein>
<evidence type="ECO:0000259" key="5">
    <source>
        <dbReference type="PROSITE" id="PS50977"/>
    </source>
</evidence>
<keyword evidence="1" id="KW-0805">Transcription regulation</keyword>
<dbReference type="InterPro" id="IPR009057">
    <property type="entry name" value="Homeodomain-like_sf"/>
</dbReference>
<name>A0A5P2BTF1_STRVZ</name>
<dbReference type="EMBL" id="CP029192">
    <property type="protein sequence ID" value="QES33230.1"/>
    <property type="molecule type" value="Genomic_DNA"/>
</dbReference>
<dbReference type="GO" id="GO:0000976">
    <property type="term" value="F:transcription cis-regulatory region binding"/>
    <property type="evidence" value="ECO:0007669"/>
    <property type="project" value="TreeGrafter"/>
</dbReference>
<dbReference type="PRINTS" id="PR00455">
    <property type="entry name" value="HTHTETR"/>
</dbReference>
<evidence type="ECO:0000256" key="1">
    <source>
        <dbReference type="ARBA" id="ARBA00023015"/>
    </source>
</evidence>
<dbReference type="Pfam" id="PF21597">
    <property type="entry name" value="TetR_C_43"/>
    <property type="match status" value="1"/>
</dbReference>
<feature type="DNA-binding region" description="H-T-H motif" evidence="4">
    <location>
        <begin position="28"/>
        <end position="47"/>
    </location>
</feature>
<evidence type="ECO:0000256" key="4">
    <source>
        <dbReference type="PROSITE-ProRule" id="PRU00335"/>
    </source>
</evidence>
<dbReference type="PANTHER" id="PTHR30055:SF234">
    <property type="entry name" value="HTH-TYPE TRANSCRIPTIONAL REGULATOR BETI"/>
    <property type="match status" value="1"/>
</dbReference>
<evidence type="ECO:0000256" key="2">
    <source>
        <dbReference type="ARBA" id="ARBA00023125"/>
    </source>
</evidence>
<keyword evidence="2 4" id="KW-0238">DNA-binding</keyword>
<accession>A0A5P2BTF1</accession>
<dbReference type="RefSeq" id="WP_150215390.1">
    <property type="nucleotide sequence ID" value="NZ_CP029192.1"/>
</dbReference>
<dbReference type="OrthoDB" id="9795011at2"/>
<proteinExistence type="predicted"/>
<sequence>MRRDGAANREKVLLAAEHVFAEKGAAASTDEVARRAGVSIATVFRNFATKQDLIEATACRYLEKLTDQALALAESPDPGKAFASLLRTLAAAGPVKMTLMDLLPPHDDDGQGLSRPVTEAADAFRAALNGALHRAQAVGAARPDVTGDDVSLLLRALAHATDLSEGEALDRAVGIVLDGLGASPRGWGDRHDG</sequence>
<dbReference type="InterPro" id="IPR049445">
    <property type="entry name" value="TetR_SbtR-like_C"/>
</dbReference>
<dbReference type="InterPro" id="IPR050109">
    <property type="entry name" value="HTH-type_TetR-like_transc_reg"/>
</dbReference>
<dbReference type="Gene3D" id="1.10.357.10">
    <property type="entry name" value="Tetracycline Repressor, domain 2"/>
    <property type="match status" value="1"/>
</dbReference>
<evidence type="ECO:0000256" key="3">
    <source>
        <dbReference type="ARBA" id="ARBA00023163"/>
    </source>
</evidence>
<dbReference type="InterPro" id="IPR036271">
    <property type="entry name" value="Tet_transcr_reg_TetR-rel_C_sf"/>
</dbReference>
<gene>
    <name evidence="6" type="ORF">DEJ48_07310</name>
</gene>
<dbReference type="SUPFAM" id="SSF48498">
    <property type="entry name" value="Tetracyclin repressor-like, C-terminal domain"/>
    <property type="match status" value="1"/>
</dbReference>
<dbReference type="Pfam" id="PF00440">
    <property type="entry name" value="TetR_N"/>
    <property type="match status" value="1"/>
</dbReference>
<keyword evidence="3" id="KW-0804">Transcription</keyword>
<dbReference type="SUPFAM" id="SSF46689">
    <property type="entry name" value="Homeodomain-like"/>
    <property type="match status" value="1"/>
</dbReference>
<dbReference type="AlphaFoldDB" id="A0A5P2BTF1"/>
<reference evidence="6 7" key="1">
    <citation type="submission" date="2018-05" db="EMBL/GenBank/DDBJ databases">
        <title>Streptomyces venezuelae.</title>
        <authorList>
            <person name="Kim W."/>
            <person name="Lee N."/>
            <person name="Cho B.-K."/>
        </authorList>
    </citation>
    <scope>NUCLEOTIDE SEQUENCE [LARGE SCALE GENOMIC DNA]</scope>
    <source>
        <strain evidence="6 7">ATCC 14584</strain>
    </source>
</reference>
<dbReference type="Proteomes" id="UP000322927">
    <property type="component" value="Chromosome"/>
</dbReference>
<dbReference type="InterPro" id="IPR001647">
    <property type="entry name" value="HTH_TetR"/>
</dbReference>
<feature type="domain" description="HTH tetR-type" evidence="5">
    <location>
        <begin position="6"/>
        <end position="65"/>
    </location>
</feature>
<organism evidence="6 7">
    <name type="scientific">Streptomyces venezuelae</name>
    <dbReference type="NCBI Taxonomy" id="54571"/>
    <lineage>
        <taxon>Bacteria</taxon>
        <taxon>Bacillati</taxon>
        <taxon>Actinomycetota</taxon>
        <taxon>Actinomycetes</taxon>
        <taxon>Kitasatosporales</taxon>
        <taxon>Streptomycetaceae</taxon>
        <taxon>Streptomyces</taxon>
    </lineage>
</organism>